<name>A0A9P6KBY1_9FUNG</name>
<dbReference type="InterPro" id="IPR024368">
    <property type="entry name" value="Ecl1/2/3"/>
</dbReference>
<dbReference type="Pfam" id="PF12855">
    <property type="entry name" value="Ecl1"/>
    <property type="match status" value="1"/>
</dbReference>
<keyword evidence="3" id="KW-1185">Reference proteome</keyword>
<evidence type="ECO:0000256" key="1">
    <source>
        <dbReference type="SAM" id="MobiDB-lite"/>
    </source>
</evidence>
<protein>
    <submittedName>
        <fullName evidence="2">Uncharacterized protein</fullName>
    </submittedName>
</protein>
<accession>A0A9P6KBY1</accession>
<reference evidence="2" key="1">
    <citation type="journal article" date="2020" name="Fungal Divers.">
        <title>Resolving the Mortierellaceae phylogeny through synthesis of multi-gene phylogenetics and phylogenomics.</title>
        <authorList>
            <person name="Vandepol N."/>
            <person name="Liber J."/>
            <person name="Desiro A."/>
            <person name="Na H."/>
            <person name="Kennedy M."/>
            <person name="Barry K."/>
            <person name="Grigoriev I.V."/>
            <person name="Miller A.N."/>
            <person name="O'Donnell K."/>
            <person name="Stajich J.E."/>
            <person name="Bonito G."/>
        </authorList>
    </citation>
    <scope>NUCLEOTIDE SEQUENCE</scope>
    <source>
        <strain evidence="2">KOD1015</strain>
    </source>
</reference>
<feature type="compositionally biased region" description="Polar residues" evidence="1">
    <location>
        <begin position="62"/>
        <end position="91"/>
    </location>
</feature>
<proteinExistence type="predicted"/>
<feature type="region of interest" description="Disordered" evidence="1">
    <location>
        <begin position="62"/>
        <end position="96"/>
    </location>
</feature>
<dbReference type="AlphaFoldDB" id="A0A9P6KBY1"/>
<comment type="caution">
    <text evidence="2">The sequence shown here is derived from an EMBL/GenBank/DDBJ whole genome shotgun (WGS) entry which is preliminary data.</text>
</comment>
<organism evidence="2 3">
    <name type="scientific">Lunasporangiospora selenospora</name>
    <dbReference type="NCBI Taxonomy" id="979761"/>
    <lineage>
        <taxon>Eukaryota</taxon>
        <taxon>Fungi</taxon>
        <taxon>Fungi incertae sedis</taxon>
        <taxon>Mucoromycota</taxon>
        <taxon>Mortierellomycotina</taxon>
        <taxon>Mortierellomycetes</taxon>
        <taxon>Mortierellales</taxon>
        <taxon>Mortierellaceae</taxon>
        <taxon>Lunasporangiospora</taxon>
    </lineage>
</organism>
<evidence type="ECO:0000313" key="3">
    <source>
        <dbReference type="Proteomes" id="UP000780801"/>
    </source>
</evidence>
<dbReference type="Proteomes" id="UP000780801">
    <property type="component" value="Unassembled WGS sequence"/>
</dbReference>
<evidence type="ECO:0000313" key="2">
    <source>
        <dbReference type="EMBL" id="KAF9579130.1"/>
    </source>
</evidence>
<gene>
    <name evidence="2" type="ORF">BGW38_004741</name>
</gene>
<sequence>MDLNWCPVCEQHIPLAWESSLYCSERCKKADAMASAQPSSLGGGAYPSFDFEPLGSNKKRNTSVAYTSPLSSPSLSGFQYPTTGNSNSHHFSPSATYPSPPTSPLTMYLDHKTTSGRMSPPLFSLGLPATSLSTTEMTATTVGGVVNGGYNHALRRMSNASQHSISSKKGGFFW</sequence>
<dbReference type="EMBL" id="JAABOA010003017">
    <property type="protein sequence ID" value="KAF9579130.1"/>
    <property type="molecule type" value="Genomic_DNA"/>
</dbReference>